<comment type="caution">
    <text evidence="2">The sequence shown here is derived from an EMBL/GenBank/DDBJ whole genome shotgun (WGS) entry which is preliminary data.</text>
</comment>
<dbReference type="AlphaFoldDB" id="A0A926FKD6"/>
<protein>
    <submittedName>
        <fullName evidence="2">Uncharacterized protein</fullName>
    </submittedName>
</protein>
<organism evidence="2">
    <name type="scientific">Aeromonas hydrophila</name>
    <dbReference type="NCBI Taxonomy" id="644"/>
    <lineage>
        <taxon>Bacteria</taxon>
        <taxon>Pseudomonadati</taxon>
        <taxon>Pseudomonadota</taxon>
        <taxon>Gammaproteobacteria</taxon>
        <taxon>Aeromonadales</taxon>
        <taxon>Aeromonadaceae</taxon>
        <taxon>Aeromonas</taxon>
    </lineage>
</organism>
<dbReference type="EMBL" id="JACLAN010000008">
    <property type="protein sequence ID" value="MBC8674131.1"/>
    <property type="molecule type" value="Genomic_DNA"/>
</dbReference>
<name>A0A926FKD6_AERHY</name>
<evidence type="ECO:0000256" key="1">
    <source>
        <dbReference type="SAM" id="MobiDB-lite"/>
    </source>
</evidence>
<gene>
    <name evidence="2" type="ORF">H2136_15340</name>
</gene>
<evidence type="ECO:0000313" key="2">
    <source>
        <dbReference type="EMBL" id="MBC8674131.1"/>
    </source>
</evidence>
<feature type="region of interest" description="Disordered" evidence="1">
    <location>
        <begin position="1"/>
        <end position="20"/>
    </location>
</feature>
<proteinExistence type="predicted"/>
<accession>A0A926FKD6</accession>
<reference evidence="2" key="1">
    <citation type="submission" date="2020-07" db="EMBL/GenBank/DDBJ databases">
        <title>Carbapenem Resistant Aeromonas hydrophila Carrying blacphA7 Isolated from Two Solid Organ Transplant Patients.</title>
        <authorList>
            <person name="Hilt E."/>
            <person name="Fitzwater S.P."/>
            <person name="Ward K."/>
            <person name="De St Maurice A."/>
            <person name="Chandrasekaran S."/>
            <person name="Garner O.B."/>
            <person name="Yang S."/>
        </authorList>
    </citation>
    <scope>NUCLEOTIDE SEQUENCE</scope>
    <source>
        <strain evidence="2">B-1</strain>
    </source>
</reference>
<sequence>MSHANPSNRTGSSRSCAVTSSGSCLPLTLIEDPMSQLNRLMQWDMQQIDDREYRRRL</sequence>